<dbReference type="InterPro" id="IPR002088">
    <property type="entry name" value="Prenyl_trans_a"/>
</dbReference>
<dbReference type="Proteomes" id="UP000198211">
    <property type="component" value="Unassembled WGS sequence"/>
</dbReference>
<dbReference type="EMBL" id="NBNE01000008">
    <property type="protein sequence ID" value="OWZ24596.1"/>
    <property type="molecule type" value="Genomic_DNA"/>
</dbReference>
<dbReference type="GO" id="GO:0004662">
    <property type="term" value="F:CAAX-protein geranylgeranyltransferase activity"/>
    <property type="evidence" value="ECO:0007669"/>
    <property type="project" value="UniProtKB-EC"/>
</dbReference>
<evidence type="ECO:0000313" key="15">
    <source>
        <dbReference type="EMBL" id="OWZ24596.1"/>
    </source>
</evidence>
<dbReference type="GO" id="GO:0005953">
    <property type="term" value="C:CAAX-protein geranylgeranyltransferase complex"/>
    <property type="evidence" value="ECO:0007669"/>
    <property type="project" value="TreeGrafter"/>
</dbReference>
<evidence type="ECO:0000256" key="9">
    <source>
        <dbReference type="ARBA" id="ARBA00040965"/>
    </source>
</evidence>
<evidence type="ECO:0000256" key="14">
    <source>
        <dbReference type="SAM" id="Phobius"/>
    </source>
</evidence>
<evidence type="ECO:0000256" key="4">
    <source>
        <dbReference type="ARBA" id="ARBA00012702"/>
    </source>
</evidence>
<keyword evidence="16" id="KW-1185">Reference proteome</keyword>
<dbReference type="STRING" id="4795.A0A225X3U9"/>
<keyword evidence="6 15" id="KW-0808">Transferase</keyword>
<evidence type="ECO:0000256" key="3">
    <source>
        <dbReference type="ARBA" id="ARBA00012700"/>
    </source>
</evidence>
<protein>
    <recommendedName>
        <fullName evidence="9">Protein farnesyltransferase/geranylgeranyltransferase type-1 subunit alpha</fullName>
        <ecNumber evidence="4">2.5.1.58</ecNumber>
        <ecNumber evidence="3">2.5.1.59</ecNumber>
    </recommendedName>
    <alternativeName>
        <fullName evidence="12">CAAX farnesyltransferase subunit alpha</fullName>
    </alternativeName>
    <alternativeName>
        <fullName evidence="11">FTase-alpha</fullName>
    </alternativeName>
    <alternativeName>
        <fullName evidence="10">Ras proteins prenyltransferase subunit alpha</fullName>
    </alternativeName>
    <alternativeName>
        <fullName evidence="13">Type I protein geranyl-geranyltransferase subunit alpha</fullName>
    </alternativeName>
</protein>
<sequence length="500" mass="56892">MASKTSAGLRAERLKQQAVELSAEEAANQKVLQHYAKTVYFNDLWVSFLSKMAGLVLLMSFLELQRMRKSPRGISFIVGFEALSVLIGASTVLFIRRWINPLLAFKAAFAFSLLQGFWYTASFYARYMELPRQAGDLLAEQVPFGLVYFVVCWISDRFMMRSQDIAKQTAEDMRAVLKGKAAEDPAWADVVKVPQDDGPDPIVSIAYSAESDVVKVPQDDGPDPIVSIAYSAEFTDVMDCFRGVLKLNEYSERTLALTLDVIDANPANYTVWHFRRRVLEALGSDLREELCYTADLVLQNPKNYQIWHHRREVCSMLGDSSAEKEFCAMAVDGDSKNYHAWAHRQWAVKTFSLWDGELPYLDKMLLEDVRNNSAWNHRWFVLSHTNGLATTEQRQREVDYALEKIDLAVHNESPWNYLRGLVRGHEVTFANQLKTKAHEVLACTPDCIFAAALLVELLAKEGSDEAVESASELVKTLMNDTDQVRKPYWQFRLATLKRRA</sequence>
<dbReference type="SUPFAM" id="SSF48439">
    <property type="entry name" value="Protein prenylyltransferase"/>
    <property type="match status" value="1"/>
</dbReference>
<comment type="cofactor">
    <cofactor evidence="1">
        <name>Mg(2+)</name>
        <dbReference type="ChEBI" id="CHEBI:18420"/>
    </cofactor>
</comment>
<keyword evidence="14" id="KW-0472">Membrane</keyword>
<proteinExistence type="inferred from homology"/>
<dbReference type="EC" id="2.5.1.59" evidence="3"/>
<dbReference type="Gene3D" id="1.25.40.120">
    <property type="entry name" value="Protein prenylyltransferase"/>
    <property type="match status" value="1"/>
</dbReference>
<keyword evidence="14" id="KW-1133">Transmembrane helix</keyword>
<feature type="transmembrane region" description="Helical" evidence="14">
    <location>
        <begin position="74"/>
        <end position="95"/>
    </location>
</feature>
<evidence type="ECO:0000256" key="2">
    <source>
        <dbReference type="ARBA" id="ARBA00006734"/>
    </source>
</evidence>
<evidence type="ECO:0000256" key="5">
    <source>
        <dbReference type="ARBA" id="ARBA00022602"/>
    </source>
</evidence>
<keyword evidence="7" id="KW-0677">Repeat</keyword>
<gene>
    <name evidence="15" type="ORF">PHMEG_000352</name>
</gene>
<keyword evidence="14" id="KW-0812">Transmembrane</keyword>
<evidence type="ECO:0000256" key="13">
    <source>
        <dbReference type="ARBA" id="ARBA00043219"/>
    </source>
</evidence>
<accession>A0A225X3U9</accession>
<dbReference type="PANTHER" id="PTHR11129:SF1">
    <property type="entry name" value="PROTEIN FARNESYLTRANSFERASE_GERANYLGERANYLTRANSFERASE TYPE-1 SUBUNIT ALPHA"/>
    <property type="match status" value="1"/>
</dbReference>
<dbReference type="GO" id="GO:0005965">
    <property type="term" value="C:protein farnesyltransferase complex"/>
    <property type="evidence" value="ECO:0007669"/>
    <property type="project" value="TreeGrafter"/>
</dbReference>
<dbReference type="GO" id="GO:0004660">
    <property type="term" value="F:protein farnesyltransferase activity"/>
    <property type="evidence" value="ECO:0007669"/>
    <property type="project" value="UniProtKB-EC"/>
</dbReference>
<comment type="caution">
    <text evidence="15">The sequence shown here is derived from an EMBL/GenBank/DDBJ whole genome shotgun (WGS) entry which is preliminary data.</text>
</comment>
<name>A0A225X3U9_9STRA</name>
<reference evidence="16" key="1">
    <citation type="submission" date="2017-03" db="EMBL/GenBank/DDBJ databases">
        <title>Phytopthora megakarya and P. palmivora, two closely related causual agents of cacao black pod achieved similar genome size and gene model numbers by different mechanisms.</title>
        <authorList>
            <person name="Ali S."/>
            <person name="Shao J."/>
            <person name="Larry D.J."/>
            <person name="Kronmiller B."/>
            <person name="Shen D."/>
            <person name="Strem M.D."/>
            <person name="Melnick R.L."/>
            <person name="Guiltinan M.J."/>
            <person name="Tyler B.M."/>
            <person name="Meinhardt L.W."/>
            <person name="Bailey B.A."/>
        </authorList>
    </citation>
    <scope>NUCLEOTIDE SEQUENCE [LARGE SCALE GENOMIC DNA]</scope>
    <source>
        <strain evidence="16">zdho120</strain>
    </source>
</reference>
<comment type="similarity">
    <text evidence="2">Belongs to the protein prenyltransferase subunit alpha family.</text>
</comment>
<evidence type="ECO:0000256" key="1">
    <source>
        <dbReference type="ARBA" id="ARBA00001946"/>
    </source>
</evidence>
<feature type="transmembrane region" description="Helical" evidence="14">
    <location>
        <begin position="44"/>
        <end position="62"/>
    </location>
</feature>
<keyword evidence="5" id="KW-0637">Prenyltransferase</keyword>
<dbReference type="Pfam" id="PF01239">
    <property type="entry name" value="PPTA"/>
    <property type="match status" value="5"/>
</dbReference>
<dbReference type="PROSITE" id="PS51147">
    <property type="entry name" value="PFTA"/>
    <property type="match status" value="4"/>
</dbReference>
<evidence type="ECO:0000256" key="11">
    <source>
        <dbReference type="ARBA" id="ARBA00042436"/>
    </source>
</evidence>
<dbReference type="PANTHER" id="PTHR11129">
    <property type="entry name" value="PROTEIN FARNESYLTRANSFERASE ALPHA SUBUNIT/RAB GERANYLGERANYL TRANSFERASE ALPHA SUBUNIT"/>
    <property type="match status" value="1"/>
</dbReference>
<dbReference type="AlphaFoldDB" id="A0A225X3U9"/>
<evidence type="ECO:0000256" key="10">
    <source>
        <dbReference type="ARBA" id="ARBA00041392"/>
    </source>
</evidence>
<organism evidence="15 16">
    <name type="scientific">Phytophthora megakarya</name>
    <dbReference type="NCBI Taxonomy" id="4795"/>
    <lineage>
        <taxon>Eukaryota</taxon>
        <taxon>Sar</taxon>
        <taxon>Stramenopiles</taxon>
        <taxon>Oomycota</taxon>
        <taxon>Peronosporomycetes</taxon>
        <taxon>Peronosporales</taxon>
        <taxon>Peronosporaceae</taxon>
        <taxon>Phytophthora</taxon>
    </lineage>
</organism>
<keyword evidence="8" id="KW-0460">Magnesium</keyword>
<evidence type="ECO:0000256" key="7">
    <source>
        <dbReference type="ARBA" id="ARBA00022737"/>
    </source>
</evidence>
<evidence type="ECO:0000256" key="8">
    <source>
        <dbReference type="ARBA" id="ARBA00022842"/>
    </source>
</evidence>
<feature type="transmembrane region" description="Helical" evidence="14">
    <location>
        <begin position="107"/>
        <end position="125"/>
    </location>
</feature>
<evidence type="ECO:0000313" key="16">
    <source>
        <dbReference type="Proteomes" id="UP000198211"/>
    </source>
</evidence>
<dbReference type="OrthoDB" id="272289at2759"/>
<evidence type="ECO:0000256" key="12">
    <source>
        <dbReference type="ARBA" id="ARBA00043086"/>
    </source>
</evidence>
<dbReference type="EC" id="2.5.1.58" evidence="4"/>
<evidence type="ECO:0000256" key="6">
    <source>
        <dbReference type="ARBA" id="ARBA00022679"/>
    </source>
</evidence>